<sequence length="146" mass="16508">MNVMAKAHKLTKLAFKNTDVAVGSAKVSYREVFRIYLKQAHKEYKAMSKYADQITKTEAFIKELEAADTQGFIIVIGELRVCVNAELGHATNVLKAPVYMNIEDAVYWASRIQNGKGDKGEVVGKFSQLKYEIEQQKELIKTLKSF</sequence>
<evidence type="ECO:0008006" key="3">
    <source>
        <dbReference type="Google" id="ProtNLM"/>
    </source>
</evidence>
<evidence type="ECO:0000313" key="1">
    <source>
        <dbReference type="EMBL" id="WYV99110.1"/>
    </source>
</evidence>
<organism evidence="1 2">
    <name type="scientific">Pseudomonas phage vB_PpuM-Amme-3</name>
    <dbReference type="NCBI Taxonomy" id="3132617"/>
    <lineage>
        <taxon>Viruses</taxon>
        <taxon>Duplodnaviria</taxon>
        <taxon>Heunggongvirae</taxon>
        <taxon>Uroviricota</taxon>
        <taxon>Caudoviricetes</taxon>
        <taxon>Vandenendeviridae</taxon>
        <taxon>Gorskivirinae</taxon>
        <taxon>Tartuvirus</taxon>
        <taxon>Tartuvirus amme3</taxon>
    </lineage>
</organism>
<name>A0AAX4MY56_9CAUD</name>
<evidence type="ECO:0000313" key="2">
    <source>
        <dbReference type="Proteomes" id="UP001438490"/>
    </source>
</evidence>
<protein>
    <recommendedName>
        <fullName evidence="3">Terminase small subunit</fullName>
    </recommendedName>
</protein>
<dbReference type="Proteomes" id="UP001438490">
    <property type="component" value="Segment"/>
</dbReference>
<reference evidence="1 2" key="1">
    <citation type="submission" date="2024-03" db="EMBL/GenBank/DDBJ databases">
        <title>Isolation and characterization of a phage collection against Pseudomonas putida.</title>
        <authorList>
            <person name="Brauer A."/>
            <person name="Rosendahl S."/>
            <person name="Kangsep A."/>
            <person name="Rikberg R."/>
            <person name="Lewanczyk A.C."/>
            <person name="Horak R."/>
            <person name="Tamman H."/>
        </authorList>
    </citation>
    <scope>NUCLEOTIDE SEQUENCE [LARGE SCALE GENOMIC DNA]</scope>
</reference>
<gene>
    <name evidence="1" type="ORF">Amme3_00114</name>
</gene>
<keyword evidence="2" id="KW-1185">Reference proteome</keyword>
<proteinExistence type="predicted"/>
<accession>A0AAX4MY56</accession>
<dbReference type="EMBL" id="PP496413">
    <property type="protein sequence ID" value="WYV99110.1"/>
    <property type="molecule type" value="Genomic_DNA"/>
</dbReference>